<evidence type="ECO:0000256" key="1">
    <source>
        <dbReference type="ARBA" id="ARBA00022801"/>
    </source>
</evidence>
<dbReference type="Pfam" id="PF03009">
    <property type="entry name" value="GDPD"/>
    <property type="match status" value="1"/>
</dbReference>
<dbReference type="SUPFAM" id="SSF51695">
    <property type="entry name" value="PLC-like phosphodiesterases"/>
    <property type="match status" value="1"/>
</dbReference>
<evidence type="ECO:0000259" key="2">
    <source>
        <dbReference type="PROSITE" id="PS51704"/>
    </source>
</evidence>
<keyword evidence="1" id="KW-0378">Hydrolase</keyword>
<dbReference type="GO" id="GO:0046475">
    <property type="term" value="P:glycerophospholipid catabolic process"/>
    <property type="evidence" value="ECO:0007669"/>
    <property type="project" value="TreeGrafter"/>
</dbReference>
<feature type="non-terminal residue" evidence="3">
    <location>
        <position position="1"/>
    </location>
</feature>
<dbReference type="EMBL" id="WIXE01000055">
    <property type="protein sequence ID" value="KAK5986937.1"/>
    <property type="molecule type" value="Genomic_DNA"/>
</dbReference>
<evidence type="ECO:0000313" key="4">
    <source>
        <dbReference type="Proteomes" id="UP001331761"/>
    </source>
</evidence>
<dbReference type="InterPro" id="IPR030395">
    <property type="entry name" value="GP_PDE_dom"/>
</dbReference>
<dbReference type="AlphaFoldDB" id="A0AAN8G471"/>
<feature type="domain" description="GP-PDE" evidence="2">
    <location>
        <begin position="1"/>
        <end position="104"/>
    </location>
</feature>
<dbReference type="InterPro" id="IPR051578">
    <property type="entry name" value="GDPD"/>
</dbReference>
<dbReference type="GO" id="GO:0047389">
    <property type="term" value="F:glycerophosphocholine phosphodiesterase activity"/>
    <property type="evidence" value="ECO:0007669"/>
    <property type="project" value="TreeGrafter"/>
</dbReference>
<dbReference type="PANTHER" id="PTHR22958">
    <property type="entry name" value="GLYCEROPHOSPHORYL DIESTER PHOSPHODIESTERASE"/>
    <property type="match status" value="1"/>
</dbReference>
<dbReference type="InterPro" id="IPR017946">
    <property type="entry name" value="PLC-like_Pdiesterase_TIM-brl"/>
</dbReference>
<evidence type="ECO:0000313" key="3">
    <source>
        <dbReference type="EMBL" id="KAK5986937.1"/>
    </source>
</evidence>
<dbReference type="PANTHER" id="PTHR22958:SF42">
    <property type="entry name" value="GLYCEROPHOSPHOCHOLINE PHOSPHODIESTERASE GPCPD1 HOMOLOG 2-RELATED"/>
    <property type="match status" value="1"/>
</dbReference>
<dbReference type="Proteomes" id="UP001331761">
    <property type="component" value="Unassembled WGS sequence"/>
</dbReference>
<feature type="non-terminal residue" evidence="3">
    <location>
        <position position="104"/>
    </location>
</feature>
<name>A0AAN8G471_TRICO</name>
<organism evidence="3 4">
    <name type="scientific">Trichostrongylus colubriformis</name>
    <name type="common">Black scour worm</name>
    <dbReference type="NCBI Taxonomy" id="6319"/>
    <lineage>
        <taxon>Eukaryota</taxon>
        <taxon>Metazoa</taxon>
        <taxon>Ecdysozoa</taxon>
        <taxon>Nematoda</taxon>
        <taxon>Chromadorea</taxon>
        <taxon>Rhabditida</taxon>
        <taxon>Rhabditina</taxon>
        <taxon>Rhabditomorpha</taxon>
        <taxon>Strongyloidea</taxon>
        <taxon>Trichostrongylidae</taxon>
        <taxon>Trichostrongylus</taxon>
    </lineage>
</organism>
<comment type="caution">
    <text evidence="3">The sequence shown here is derived from an EMBL/GenBank/DDBJ whole genome shotgun (WGS) entry which is preliminary data.</text>
</comment>
<dbReference type="Gene3D" id="3.20.20.190">
    <property type="entry name" value="Phosphatidylinositol (PI) phosphodiesterase"/>
    <property type="match status" value="1"/>
</dbReference>
<dbReference type="PROSITE" id="PS51704">
    <property type="entry name" value="GP_PDE"/>
    <property type="match status" value="1"/>
</dbReference>
<protein>
    <recommendedName>
        <fullName evidence="2">GP-PDE domain-containing protein</fullName>
    </recommendedName>
</protein>
<gene>
    <name evidence="3" type="ORF">GCK32_019566</name>
</gene>
<keyword evidence="4" id="KW-1185">Reference proteome</keyword>
<accession>A0AAN8G471</accession>
<reference evidence="3 4" key="1">
    <citation type="submission" date="2019-10" db="EMBL/GenBank/DDBJ databases">
        <title>Assembly and Annotation for the nematode Trichostrongylus colubriformis.</title>
        <authorList>
            <person name="Martin J."/>
        </authorList>
    </citation>
    <scope>NUCLEOTIDE SEQUENCE [LARGE SCALE GENOMIC DNA]</scope>
    <source>
        <strain evidence="3">G859</strain>
        <tissue evidence="3">Whole worm</tissue>
    </source>
</reference>
<proteinExistence type="predicted"/>
<sequence length="104" mass="11849">AGNSFTKFAAARENTIYSLNTAAKNGADYVEFDVQLTKDKVAVIYHDFHVLVSVAKRHSSGSFHEVLRPSDIHSEKHIDYHEIPVKDLKLSQLKLLMVRFYCIL</sequence>